<evidence type="ECO:0000256" key="4">
    <source>
        <dbReference type="ARBA" id="ARBA00022997"/>
    </source>
</evidence>
<feature type="binding site" evidence="7">
    <location>
        <position position="350"/>
    </location>
    <ligand>
        <name>Mn(2+)</name>
        <dbReference type="ChEBI" id="CHEBI:29035"/>
        <label>1</label>
    </ligand>
</feature>
<feature type="binding site" evidence="7">
    <location>
        <position position="395"/>
    </location>
    <ligand>
        <name>Mn(2+)</name>
        <dbReference type="ChEBI" id="CHEBI:29035"/>
        <label>1</label>
    </ligand>
</feature>
<dbReference type="HOGENOM" id="CLU_050675_0_0_6"/>
<evidence type="ECO:0000256" key="3">
    <source>
        <dbReference type="ARBA" id="ARBA00022801"/>
    </source>
</evidence>
<keyword evidence="1 7" id="KW-0645">Protease</keyword>
<dbReference type="Pfam" id="PF00557">
    <property type="entry name" value="Peptidase_M24"/>
    <property type="match status" value="1"/>
</dbReference>
<feature type="domain" description="Peptidase M24" evidence="8">
    <location>
        <begin position="181"/>
        <end position="440"/>
    </location>
</feature>
<reference evidence="10 11" key="1">
    <citation type="journal article" date="2008" name="PLoS ONE">
        <title>Genome biology of Actinobacillus pleuropneumoniae JL03, an isolate of serotype 3 prevalent in China.</title>
        <authorList>
            <person name="Xu Z."/>
            <person name="Zhou Y."/>
            <person name="Li L."/>
            <person name="Zhou R."/>
            <person name="Xiao S."/>
            <person name="Wan Y."/>
            <person name="Zhang S."/>
            <person name="Wang K."/>
            <person name="Li W."/>
            <person name="Li L."/>
            <person name="Jin H."/>
            <person name="Kang M."/>
            <person name="Dalai B."/>
            <person name="Li T."/>
            <person name="Liu L."/>
            <person name="Cheng Y."/>
            <person name="Zhang L."/>
            <person name="Xu T."/>
            <person name="Zheng H."/>
            <person name="Pu S."/>
            <person name="Wang B."/>
            <person name="Gu W."/>
            <person name="Zhang X.L."/>
            <person name="Zhu G.-F."/>
            <person name="Wang S."/>
            <person name="Zhao G.-P."/>
            <person name="Chen H."/>
        </authorList>
    </citation>
    <scope>NUCLEOTIDE SEQUENCE [LARGE SCALE GENOMIC DNA]</scope>
    <source>
        <strain evidence="10 11">JL03</strain>
    </source>
</reference>
<dbReference type="AlphaFoldDB" id="B0BRZ7"/>
<evidence type="ECO:0000256" key="1">
    <source>
        <dbReference type="ARBA" id="ARBA00022670"/>
    </source>
</evidence>
<dbReference type="EC" id="3.4.13.9" evidence="7"/>
<feature type="binding site" evidence="7">
    <location>
        <position position="434"/>
    </location>
    <ligand>
        <name>Mn(2+)</name>
        <dbReference type="ChEBI" id="CHEBI:29035"/>
        <label>2</label>
    </ligand>
</feature>
<dbReference type="Proteomes" id="UP000008547">
    <property type="component" value="Chromosome"/>
</dbReference>
<organism evidence="10 11">
    <name type="scientific">Actinobacillus pleuropneumoniae serotype 3 (strain JL03)</name>
    <dbReference type="NCBI Taxonomy" id="434271"/>
    <lineage>
        <taxon>Bacteria</taxon>
        <taxon>Pseudomonadati</taxon>
        <taxon>Pseudomonadota</taxon>
        <taxon>Gammaproteobacteria</taxon>
        <taxon>Pasteurellales</taxon>
        <taxon>Pasteurellaceae</taxon>
        <taxon>Actinobacillus</taxon>
    </lineage>
</organism>
<gene>
    <name evidence="7" type="primary">pepQ</name>
    <name evidence="10" type="ordered locus">APJL_0091</name>
</gene>
<dbReference type="Pfam" id="PF21216">
    <property type="entry name" value="PepQ_N"/>
    <property type="match status" value="1"/>
</dbReference>
<feature type="binding site" evidence="7">
    <location>
        <position position="434"/>
    </location>
    <ligand>
        <name>Mn(2+)</name>
        <dbReference type="ChEBI" id="CHEBI:29035"/>
        <label>1</label>
    </ligand>
</feature>
<dbReference type="GO" id="GO:0006508">
    <property type="term" value="P:proteolysis"/>
    <property type="evidence" value="ECO:0007669"/>
    <property type="project" value="UniProtKB-KW"/>
</dbReference>
<dbReference type="SUPFAM" id="SSF55920">
    <property type="entry name" value="Creatinase/aminopeptidase"/>
    <property type="match status" value="1"/>
</dbReference>
<evidence type="ECO:0000256" key="6">
    <source>
        <dbReference type="ARBA" id="ARBA00023211"/>
    </source>
</evidence>
<evidence type="ECO:0000256" key="5">
    <source>
        <dbReference type="ARBA" id="ARBA00023049"/>
    </source>
</evidence>
<comment type="catalytic activity">
    <reaction evidence="7">
        <text>Xaa-L-Pro dipeptide + H2O = an L-alpha-amino acid + L-proline</text>
        <dbReference type="Rhea" id="RHEA:76407"/>
        <dbReference type="ChEBI" id="CHEBI:15377"/>
        <dbReference type="ChEBI" id="CHEBI:59869"/>
        <dbReference type="ChEBI" id="CHEBI:60039"/>
        <dbReference type="ChEBI" id="CHEBI:195196"/>
        <dbReference type="EC" id="3.4.13.9"/>
    </reaction>
</comment>
<comment type="similarity">
    <text evidence="7">Belongs to the peptidase M24B family. Bacterial-type prolidase subfamily.</text>
</comment>
<protein>
    <recommendedName>
        <fullName evidence="7">Xaa-Pro dipeptidase</fullName>
        <shortName evidence="7">X-Pro dipeptidase</shortName>
        <ecNumber evidence="7">3.4.13.9</ecNumber>
    </recommendedName>
    <alternativeName>
        <fullName evidence="7">Imidodipeptidase</fullName>
    </alternativeName>
    <alternativeName>
        <fullName evidence="7">Proline dipeptidase</fullName>
        <shortName evidence="7">Prolidase</shortName>
    </alternativeName>
</protein>
<evidence type="ECO:0000259" key="9">
    <source>
        <dbReference type="Pfam" id="PF21216"/>
    </source>
</evidence>
<dbReference type="GO" id="GO:0008235">
    <property type="term" value="F:metalloexopeptidase activity"/>
    <property type="evidence" value="ECO:0007669"/>
    <property type="project" value="UniProtKB-UniRule"/>
</dbReference>
<keyword evidence="2 7" id="KW-0479">Metal-binding</keyword>
<dbReference type="GO" id="GO:0046872">
    <property type="term" value="F:metal ion binding"/>
    <property type="evidence" value="ECO:0007669"/>
    <property type="project" value="UniProtKB-KW"/>
</dbReference>
<evidence type="ECO:0000313" key="11">
    <source>
        <dbReference type="Proteomes" id="UP000008547"/>
    </source>
</evidence>
<comment type="function">
    <text evidence="7">Splits dipeptides with a prolyl residue in the C-terminal position.</text>
</comment>
<keyword evidence="5 7" id="KW-0482">Metalloprotease</keyword>
<dbReference type="InterPro" id="IPR029149">
    <property type="entry name" value="Creatin/AminoP/Spt16_N"/>
</dbReference>
<dbReference type="PANTHER" id="PTHR43226:SF8">
    <property type="entry name" value="XAA-PRO DIPEPTIDASE"/>
    <property type="match status" value="1"/>
</dbReference>
<dbReference type="InterPro" id="IPR022846">
    <property type="entry name" value="X_Pro_dipept"/>
</dbReference>
<dbReference type="Gene3D" id="3.40.350.10">
    <property type="entry name" value="Creatinase/prolidase N-terminal domain"/>
    <property type="match status" value="1"/>
</dbReference>
<sequence length="460" mass="53073">MFGQFLYLSYFSLIFYLMKQLFTQHIKRLQQVVQTILETNFLSGLWIHSGTARYHFLDDQTAPFKINPHFNYLFPFPTAENCWLFLDGKNKPTVYFYAPNDYWHTPPVAPTDAFFADEFQWVILQDSQEIAKFIQNPTACTFIGEDENLAESLGFNQINPQKVLNQLHFERSIKSEFEIEAIYQAQFAALKGHQAAKQAFFEGKSEFEINLAYLKASQQSDLNVPYGNIIAINQHSAILHYTQLDCVPNPQQQSFLIDAGATVHGYASDITRTYVADPNSEFAAMIKQMEQYKSRIIEQLTVGVNYLSYHTQMQQWIAEMLHQYDFVRLTPEQIFEEGISRAFLPHGLGHLLGLQVHDVAGFQQNHRGTRKSPPEVYPSLRCTRDLAENMVLTIEPGFYFIDMLLNPLQNSPLARHINWQKIAEFKQFGGIRTEDNIVMRSQGAENLTQKAEIELQLSDH</sequence>
<feature type="domain" description="Xaa-Pro dipeptidase N-terminal" evidence="9">
    <location>
        <begin position="20"/>
        <end position="169"/>
    </location>
</feature>
<dbReference type="NCBIfam" id="NF010133">
    <property type="entry name" value="PRK13607.1"/>
    <property type="match status" value="1"/>
</dbReference>
<name>B0BRZ7_ACTPJ</name>
<dbReference type="PROSITE" id="PS00491">
    <property type="entry name" value="PROLINE_PEPTIDASE"/>
    <property type="match status" value="1"/>
</dbReference>
<proteinExistence type="inferred from homology"/>
<dbReference type="InterPro" id="IPR052433">
    <property type="entry name" value="X-Pro_dipept-like"/>
</dbReference>
<dbReference type="InterPro" id="IPR001131">
    <property type="entry name" value="Peptidase_M24B_aminopep-P_CS"/>
</dbReference>
<evidence type="ECO:0000256" key="7">
    <source>
        <dbReference type="HAMAP-Rule" id="MF_01279"/>
    </source>
</evidence>
<dbReference type="KEGG" id="apj:APJL_0091"/>
<keyword evidence="3 7" id="KW-0378">Hydrolase</keyword>
<evidence type="ECO:0000256" key="2">
    <source>
        <dbReference type="ARBA" id="ARBA00022723"/>
    </source>
</evidence>
<dbReference type="HAMAP" id="MF_01279">
    <property type="entry name" value="X_Pro_dipeptid"/>
    <property type="match status" value="1"/>
</dbReference>
<dbReference type="InterPro" id="IPR036005">
    <property type="entry name" value="Creatinase/aminopeptidase-like"/>
</dbReference>
<evidence type="ECO:0000259" key="8">
    <source>
        <dbReference type="Pfam" id="PF00557"/>
    </source>
</evidence>
<dbReference type="EMBL" id="CP000687">
    <property type="protein sequence ID" value="ABY68697.1"/>
    <property type="molecule type" value="Genomic_DNA"/>
</dbReference>
<accession>B0BRZ7</accession>
<dbReference type="GO" id="GO:0004177">
    <property type="term" value="F:aminopeptidase activity"/>
    <property type="evidence" value="ECO:0007669"/>
    <property type="project" value="TreeGrafter"/>
</dbReference>
<feature type="binding site" evidence="7">
    <location>
        <position position="269"/>
    </location>
    <ligand>
        <name>Mn(2+)</name>
        <dbReference type="ChEBI" id="CHEBI:29035"/>
        <label>1</label>
    </ligand>
</feature>
<feature type="binding site" evidence="7">
    <location>
        <position position="269"/>
    </location>
    <ligand>
        <name>Mn(2+)</name>
        <dbReference type="ChEBI" id="CHEBI:29035"/>
        <label>2</label>
    </ligand>
</feature>
<dbReference type="InterPro" id="IPR000994">
    <property type="entry name" value="Pept_M24"/>
</dbReference>
<dbReference type="InterPro" id="IPR048819">
    <property type="entry name" value="PepQ_N"/>
</dbReference>
<feature type="binding site" evidence="7">
    <location>
        <position position="258"/>
    </location>
    <ligand>
        <name>Mn(2+)</name>
        <dbReference type="ChEBI" id="CHEBI:29035"/>
        <label>2</label>
    </ligand>
</feature>
<dbReference type="GO" id="GO:0016795">
    <property type="term" value="F:phosphoric triester hydrolase activity"/>
    <property type="evidence" value="ECO:0007669"/>
    <property type="project" value="InterPro"/>
</dbReference>
<dbReference type="GO" id="GO:0005829">
    <property type="term" value="C:cytosol"/>
    <property type="evidence" value="ECO:0007669"/>
    <property type="project" value="TreeGrafter"/>
</dbReference>
<dbReference type="GO" id="GO:0102009">
    <property type="term" value="F:proline dipeptidase activity"/>
    <property type="evidence" value="ECO:0007669"/>
    <property type="project" value="UniProtKB-EC"/>
</dbReference>
<dbReference type="PANTHER" id="PTHR43226">
    <property type="entry name" value="XAA-PRO AMINOPEPTIDASE 3"/>
    <property type="match status" value="1"/>
</dbReference>
<evidence type="ECO:0000313" key="10">
    <source>
        <dbReference type="EMBL" id="ABY68697.1"/>
    </source>
</evidence>
<keyword evidence="6 7" id="KW-0464">Manganese</keyword>
<dbReference type="Gene3D" id="3.90.230.10">
    <property type="entry name" value="Creatinase/methionine aminopeptidase superfamily"/>
    <property type="match status" value="1"/>
</dbReference>
<keyword evidence="4 7" id="KW-0224">Dipeptidase</keyword>
<comment type="cofactor">
    <cofactor evidence="7">
        <name>Mn(2+)</name>
        <dbReference type="ChEBI" id="CHEBI:29035"/>
    </cofactor>
    <text evidence="7">Binds 2 manganese ions per subunit.</text>
</comment>